<dbReference type="OrthoDB" id="9814200at2"/>
<dbReference type="Proteomes" id="UP000218418">
    <property type="component" value="Chromosome"/>
</dbReference>
<evidence type="ECO:0000259" key="1">
    <source>
        <dbReference type="Pfam" id="PF13977"/>
    </source>
</evidence>
<organism evidence="2 3">
    <name type="scientific">Calothrix parasitica NIES-267</name>
    <dbReference type="NCBI Taxonomy" id="1973488"/>
    <lineage>
        <taxon>Bacteria</taxon>
        <taxon>Bacillati</taxon>
        <taxon>Cyanobacteriota</taxon>
        <taxon>Cyanophyceae</taxon>
        <taxon>Nostocales</taxon>
        <taxon>Calotrichaceae</taxon>
        <taxon>Calothrix</taxon>
    </lineage>
</organism>
<keyword evidence="3" id="KW-1185">Reference proteome</keyword>
<evidence type="ECO:0000313" key="3">
    <source>
        <dbReference type="Proteomes" id="UP000218418"/>
    </source>
</evidence>
<sequence length="109" mass="12332">MMLAILPVTSELTTIWKAWLAFIGAAVGDSQLIEKHKRHYANFKRFIRQELEELQEAGEINSELNLDFEAAAWIATFDGIGVNMIAAPQSYSIEELDTLVSRYLKTLKS</sequence>
<reference evidence="2 3" key="1">
    <citation type="submission" date="2017-06" db="EMBL/GenBank/DDBJ databases">
        <title>Genome sequencing of cyanobaciteial culture collection at National Institute for Environmental Studies (NIES).</title>
        <authorList>
            <person name="Hirose Y."/>
            <person name="Shimura Y."/>
            <person name="Fujisawa T."/>
            <person name="Nakamura Y."/>
            <person name="Kawachi M."/>
        </authorList>
    </citation>
    <scope>NUCLEOTIDE SEQUENCE [LARGE SCALE GENOMIC DNA]</scope>
    <source>
        <strain evidence="2 3">NIES-267</strain>
    </source>
</reference>
<gene>
    <name evidence="2" type="ORF">NIES267_18090</name>
</gene>
<dbReference type="Pfam" id="PF13977">
    <property type="entry name" value="TetR_C_6"/>
    <property type="match status" value="1"/>
</dbReference>
<dbReference type="EMBL" id="AP018227">
    <property type="protein sequence ID" value="BAY82330.1"/>
    <property type="molecule type" value="Genomic_DNA"/>
</dbReference>
<feature type="domain" description="BetI-type transcriptional repressor C-terminal" evidence="1">
    <location>
        <begin position="2"/>
        <end position="107"/>
    </location>
</feature>
<dbReference type="InterPro" id="IPR039538">
    <property type="entry name" value="BetI_C"/>
</dbReference>
<dbReference type="Gene3D" id="1.10.357.10">
    <property type="entry name" value="Tetracycline Repressor, domain 2"/>
    <property type="match status" value="1"/>
</dbReference>
<evidence type="ECO:0000313" key="2">
    <source>
        <dbReference type="EMBL" id="BAY82330.1"/>
    </source>
</evidence>
<proteinExistence type="predicted"/>
<accession>A0A1Z4LM65</accession>
<dbReference type="InterPro" id="IPR036271">
    <property type="entry name" value="Tet_transcr_reg_TetR-rel_C_sf"/>
</dbReference>
<name>A0A1Z4LM65_9CYAN</name>
<dbReference type="AlphaFoldDB" id="A0A1Z4LM65"/>
<dbReference type="SUPFAM" id="SSF48498">
    <property type="entry name" value="Tetracyclin repressor-like, C-terminal domain"/>
    <property type="match status" value="1"/>
</dbReference>
<protein>
    <submittedName>
        <fullName evidence="2">TetR family transcriptional regulator protein</fullName>
    </submittedName>
</protein>